<dbReference type="GO" id="GO:0051287">
    <property type="term" value="F:NAD binding"/>
    <property type="evidence" value="ECO:0007669"/>
    <property type="project" value="InterPro"/>
</dbReference>
<evidence type="ECO:0000256" key="5">
    <source>
        <dbReference type="ARBA" id="ARBA00013120"/>
    </source>
</evidence>
<organism evidence="15">
    <name type="scientific">marine metagenome</name>
    <dbReference type="NCBI Taxonomy" id="408172"/>
    <lineage>
        <taxon>unclassified sequences</taxon>
        <taxon>metagenomes</taxon>
        <taxon>ecological metagenomes</taxon>
    </lineage>
</organism>
<dbReference type="Gene3D" id="3.30.360.10">
    <property type="entry name" value="Dihydrodipicolinate Reductase, domain 2"/>
    <property type="match status" value="1"/>
</dbReference>
<dbReference type="SUPFAM" id="SSF55347">
    <property type="entry name" value="Glyceraldehyde-3-phosphate dehydrogenase-like, C-terminal domain"/>
    <property type="match status" value="1"/>
</dbReference>
<comment type="subunit">
    <text evidence="4">Homodimer.</text>
</comment>
<dbReference type="EMBL" id="UINC01002563">
    <property type="protein sequence ID" value="SUZ98011.1"/>
    <property type="molecule type" value="Genomic_DNA"/>
</dbReference>
<dbReference type="InterPro" id="IPR012280">
    <property type="entry name" value="Semialdhyde_DH_dimer_dom"/>
</dbReference>
<accession>A0A381S3X6</accession>
<dbReference type="NCBIfam" id="TIGR01296">
    <property type="entry name" value="asd_B"/>
    <property type="match status" value="1"/>
</dbReference>
<keyword evidence="6" id="KW-0028">Amino-acid biosynthesis</keyword>
<evidence type="ECO:0000256" key="8">
    <source>
        <dbReference type="ARBA" id="ARBA00022857"/>
    </source>
</evidence>
<evidence type="ECO:0000259" key="14">
    <source>
        <dbReference type="SMART" id="SM00859"/>
    </source>
</evidence>
<evidence type="ECO:0000256" key="2">
    <source>
        <dbReference type="ARBA" id="ARBA00005097"/>
    </source>
</evidence>
<dbReference type="CDD" id="cd18131">
    <property type="entry name" value="ASADH_C_bac_euk_like"/>
    <property type="match status" value="1"/>
</dbReference>
<keyword evidence="9" id="KW-0220">Diaminopimelate biosynthesis</keyword>
<reference evidence="15" key="1">
    <citation type="submission" date="2018-05" db="EMBL/GenBank/DDBJ databases">
        <authorList>
            <person name="Lanie J.A."/>
            <person name="Ng W.-L."/>
            <person name="Kazmierczak K.M."/>
            <person name="Andrzejewski T.M."/>
            <person name="Davidsen T.M."/>
            <person name="Wayne K.J."/>
            <person name="Tettelin H."/>
            <person name="Glass J.I."/>
            <person name="Rusch D."/>
            <person name="Podicherti R."/>
            <person name="Tsui H.-C.T."/>
            <person name="Winkler M.E."/>
        </authorList>
    </citation>
    <scope>NUCLEOTIDE SEQUENCE</scope>
</reference>
<dbReference type="Pfam" id="PF01118">
    <property type="entry name" value="Semialdhyde_dh"/>
    <property type="match status" value="1"/>
</dbReference>
<dbReference type="InterPro" id="IPR000534">
    <property type="entry name" value="Semialdehyde_DH_NAD-bd"/>
</dbReference>
<dbReference type="GO" id="GO:0009089">
    <property type="term" value="P:lysine biosynthetic process via diaminopimelate"/>
    <property type="evidence" value="ECO:0007669"/>
    <property type="project" value="UniProtKB-UniPathway"/>
</dbReference>
<dbReference type="PIRSF" id="PIRSF000148">
    <property type="entry name" value="ASA_dh"/>
    <property type="match status" value="1"/>
</dbReference>
<comment type="pathway">
    <text evidence="2">Amino-acid biosynthesis; L-threonine biosynthesis; L-threonine from L-aspartate: step 2/5.</text>
</comment>
<dbReference type="GO" id="GO:0009086">
    <property type="term" value="P:methionine biosynthetic process"/>
    <property type="evidence" value="ECO:0007669"/>
    <property type="project" value="UniProtKB-KW"/>
</dbReference>
<feature type="domain" description="Semialdehyde dehydrogenase NAD-binding" evidence="14">
    <location>
        <begin position="5"/>
        <end position="120"/>
    </location>
</feature>
<dbReference type="CDD" id="cd02316">
    <property type="entry name" value="VcASADH2_like_N"/>
    <property type="match status" value="1"/>
</dbReference>
<evidence type="ECO:0000256" key="6">
    <source>
        <dbReference type="ARBA" id="ARBA00022605"/>
    </source>
</evidence>
<dbReference type="InterPro" id="IPR005986">
    <property type="entry name" value="Asp_semialdehyde_DH_beta"/>
</dbReference>
<comment type="pathway">
    <text evidence="1">Amino-acid biosynthesis; L-methionine biosynthesis via de novo pathway; L-homoserine from L-aspartate: step 2/3.</text>
</comment>
<evidence type="ECO:0000256" key="7">
    <source>
        <dbReference type="ARBA" id="ARBA00022697"/>
    </source>
</evidence>
<proteinExistence type="inferred from homology"/>
<evidence type="ECO:0000313" key="15">
    <source>
        <dbReference type="EMBL" id="SUZ98011.1"/>
    </source>
</evidence>
<dbReference type="Pfam" id="PF02774">
    <property type="entry name" value="Semialdhyde_dhC"/>
    <property type="match status" value="1"/>
</dbReference>
<dbReference type="UniPathway" id="UPA00050">
    <property type="reaction ID" value="UER00463"/>
</dbReference>
<keyword evidence="11" id="KW-0457">Lysine biosynthesis</keyword>
<gene>
    <name evidence="15" type="ORF">METZ01_LOCUS50865</name>
</gene>
<dbReference type="UniPathway" id="UPA00034">
    <property type="reaction ID" value="UER00016"/>
</dbReference>
<evidence type="ECO:0000256" key="1">
    <source>
        <dbReference type="ARBA" id="ARBA00005021"/>
    </source>
</evidence>
<dbReference type="EC" id="1.2.1.11" evidence="5"/>
<dbReference type="InterPro" id="IPR036291">
    <property type="entry name" value="NAD(P)-bd_dom_sf"/>
</dbReference>
<dbReference type="GO" id="GO:0050661">
    <property type="term" value="F:NADP binding"/>
    <property type="evidence" value="ECO:0007669"/>
    <property type="project" value="InterPro"/>
</dbReference>
<dbReference type="GO" id="GO:0004073">
    <property type="term" value="F:aspartate-semialdehyde dehydrogenase activity"/>
    <property type="evidence" value="ECO:0007669"/>
    <property type="project" value="UniProtKB-EC"/>
</dbReference>
<dbReference type="InterPro" id="IPR012080">
    <property type="entry name" value="Asp_semialdehyde_DH"/>
</dbReference>
<comment type="similarity">
    <text evidence="3">Belongs to the aspartate-semialdehyde dehydrogenase family.</text>
</comment>
<evidence type="ECO:0000256" key="9">
    <source>
        <dbReference type="ARBA" id="ARBA00022915"/>
    </source>
</evidence>
<sequence>MSQYNVAIVGATGLVGESLISLLEEREFPSSSLIPIASERSRNRHVRFKGENIGIQVLNDFDFTGVDFAFFSAGASVSEQFAPVAAKAGAIVIDNTSQFRYQENIPLVIPEVNPDALINFSSTNIIANPNCSTIQMLVALQPIHKITKIKKINVSTYQSISGAGRTTLNIFDQQLLSDEYPNTDDPMLFAHNVIPQIGEFDDNGHTLEEMKLVWETQKIFNDLDIKVNATAVRVPVRFGHAEAVSIQTEQPIAVNEINHLLKSSPGIKVLPENESYPLPIIHGEGTDDVFVGRIRKDLTMENGINLWIVADNIRKGAALNSIQIAELLIKSYI</sequence>
<protein>
    <recommendedName>
        <fullName evidence="5">aspartate-semialdehyde dehydrogenase</fullName>
        <ecNumber evidence="5">1.2.1.11</ecNumber>
    </recommendedName>
</protein>
<evidence type="ECO:0000256" key="10">
    <source>
        <dbReference type="ARBA" id="ARBA00023002"/>
    </source>
</evidence>
<dbReference type="SMART" id="SM00859">
    <property type="entry name" value="Semialdhyde_dh"/>
    <property type="match status" value="1"/>
</dbReference>
<keyword evidence="8" id="KW-0521">NADP</keyword>
<evidence type="ECO:0000256" key="4">
    <source>
        <dbReference type="ARBA" id="ARBA00011738"/>
    </source>
</evidence>
<evidence type="ECO:0000256" key="11">
    <source>
        <dbReference type="ARBA" id="ARBA00023154"/>
    </source>
</evidence>
<dbReference type="GO" id="GO:0009088">
    <property type="term" value="P:threonine biosynthetic process"/>
    <property type="evidence" value="ECO:0007669"/>
    <property type="project" value="UniProtKB-UniPathway"/>
</dbReference>
<dbReference type="GO" id="GO:0019877">
    <property type="term" value="P:diaminopimelate biosynthetic process"/>
    <property type="evidence" value="ECO:0007669"/>
    <property type="project" value="UniProtKB-KW"/>
</dbReference>
<dbReference type="Gene3D" id="3.40.50.720">
    <property type="entry name" value="NAD(P)-binding Rossmann-like Domain"/>
    <property type="match status" value="1"/>
</dbReference>
<dbReference type="SUPFAM" id="SSF51735">
    <property type="entry name" value="NAD(P)-binding Rossmann-fold domains"/>
    <property type="match status" value="1"/>
</dbReference>
<dbReference type="AlphaFoldDB" id="A0A381S3X6"/>
<dbReference type="NCBIfam" id="NF011456">
    <property type="entry name" value="PRK14874.1"/>
    <property type="match status" value="1"/>
</dbReference>
<dbReference type="UniPathway" id="UPA00051">
    <property type="reaction ID" value="UER00464"/>
</dbReference>
<name>A0A381S3X6_9ZZZZ</name>
<dbReference type="GO" id="GO:0009097">
    <property type="term" value="P:isoleucine biosynthetic process"/>
    <property type="evidence" value="ECO:0007669"/>
    <property type="project" value="InterPro"/>
</dbReference>
<comment type="catalytic activity">
    <reaction evidence="13">
        <text>L-aspartate 4-semialdehyde + phosphate + NADP(+) = 4-phospho-L-aspartate + NADPH + H(+)</text>
        <dbReference type="Rhea" id="RHEA:24284"/>
        <dbReference type="ChEBI" id="CHEBI:15378"/>
        <dbReference type="ChEBI" id="CHEBI:43474"/>
        <dbReference type="ChEBI" id="CHEBI:57535"/>
        <dbReference type="ChEBI" id="CHEBI:57783"/>
        <dbReference type="ChEBI" id="CHEBI:58349"/>
        <dbReference type="ChEBI" id="CHEBI:537519"/>
        <dbReference type="EC" id="1.2.1.11"/>
    </reaction>
</comment>
<keyword evidence="7" id="KW-0791">Threonine biosynthesis</keyword>
<keyword evidence="12" id="KW-0486">Methionine biosynthesis</keyword>
<dbReference type="GO" id="GO:0046983">
    <property type="term" value="F:protein dimerization activity"/>
    <property type="evidence" value="ECO:0007669"/>
    <property type="project" value="InterPro"/>
</dbReference>
<evidence type="ECO:0000256" key="13">
    <source>
        <dbReference type="ARBA" id="ARBA00047891"/>
    </source>
</evidence>
<dbReference type="PANTHER" id="PTHR46278">
    <property type="entry name" value="DEHYDROGENASE, PUTATIVE-RELATED"/>
    <property type="match status" value="1"/>
</dbReference>
<evidence type="ECO:0000256" key="12">
    <source>
        <dbReference type="ARBA" id="ARBA00023167"/>
    </source>
</evidence>
<dbReference type="PANTHER" id="PTHR46278:SF2">
    <property type="entry name" value="ASPARTATE-SEMIALDEHYDE DEHYDROGENASE"/>
    <property type="match status" value="1"/>
</dbReference>
<dbReference type="HAMAP" id="MF_02121">
    <property type="entry name" value="ASADH"/>
    <property type="match status" value="1"/>
</dbReference>
<keyword evidence="10" id="KW-0560">Oxidoreductase</keyword>
<evidence type="ECO:0000256" key="3">
    <source>
        <dbReference type="ARBA" id="ARBA00010584"/>
    </source>
</evidence>